<name>A0A6D2HT53_9BRAS</name>
<evidence type="ECO:0008006" key="4">
    <source>
        <dbReference type="Google" id="ProtNLM"/>
    </source>
</evidence>
<protein>
    <recommendedName>
        <fullName evidence="4">Secreted protein</fullName>
    </recommendedName>
</protein>
<comment type="caution">
    <text evidence="2">The sequence shown here is derived from an EMBL/GenBank/DDBJ whole genome shotgun (WGS) entry which is preliminary data.</text>
</comment>
<evidence type="ECO:0000313" key="3">
    <source>
        <dbReference type="Proteomes" id="UP000467841"/>
    </source>
</evidence>
<sequence length="89" mass="10461">MCQIRFVSIVYLLSLPRSTRAAVVPFLRLTRSLTQSEEMISLPQASGLPSGDRWLLLLEICRSREDYFNCCDHREYDYWSCTNGRFLKH</sequence>
<evidence type="ECO:0000256" key="1">
    <source>
        <dbReference type="SAM" id="SignalP"/>
    </source>
</evidence>
<feature type="chain" id="PRO_5025392986" description="Secreted protein" evidence="1">
    <location>
        <begin position="22"/>
        <end position="89"/>
    </location>
</feature>
<dbReference type="AlphaFoldDB" id="A0A6D2HT53"/>
<dbReference type="EMBL" id="CACVBM020000399">
    <property type="protein sequence ID" value="CAA7018611.1"/>
    <property type="molecule type" value="Genomic_DNA"/>
</dbReference>
<evidence type="ECO:0000313" key="2">
    <source>
        <dbReference type="EMBL" id="CAA7018611.1"/>
    </source>
</evidence>
<keyword evidence="1" id="KW-0732">Signal</keyword>
<feature type="signal peptide" evidence="1">
    <location>
        <begin position="1"/>
        <end position="21"/>
    </location>
</feature>
<accession>A0A6D2HT53</accession>
<reference evidence="2" key="1">
    <citation type="submission" date="2020-01" db="EMBL/GenBank/DDBJ databases">
        <authorList>
            <person name="Mishra B."/>
        </authorList>
    </citation>
    <scope>NUCLEOTIDE SEQUENCE [LARGE SCALE GENOMIC DNA]</scope>
</reference>
<keyword evidence="3" id="KW-1185">Reference proteome</keyword>
<proteinExistence type="predicted"/>
<organism evidence="2 3">
    <name type="scientific">Microthlaspi erraticum</name>
    <dbReference type="NCBI Taxonomy" id="1685480"/>
    <lineage>
        <taxon>Eukaryota</taxon>
        <taxon>Viridiplantae</taxon>
        <taxon>Streptophyta</taxon>
        <taxon>Embryophyta</taxon>
        <taxon>Tracheophyta</taxon>
        <taxon>Spermatophyta</taxon>
        <taxon>Magnoliopsida</taxon>
        <taxon>eudicotyledons</taxon>
        <taxon>Gunneridae</taxon>
        <taxon>Pentapetalae</taxon>
        <taxon>rosids</taxon>
        <taxon>malvids</taxon>
        <taxon>Brassicales</taxon>
        <taxon>Brassicaceae</taxon>
        <taxon>Coluteocarpeae</taxon>
        <taxon>Microthlaspi</taxon>
    </lineage>
</organism>
<gene>
    <name evidence="2" type="ORF">MERR_LOCUS5846</name>
</gene>
<dbReference type="Proteomes" id="UP000467841">
    <property type="component" value="Unassembled WGS sequence"/>
</dbReference>